<evidence type="ECO:0000313" key="7">
    <source>
        <dbReference type="EMBL" id="PWN87496.1"/>
    </source>
</evidence>
<dbReference type="GeneID" id="37047249"/>
<feature type="compositionally biased region" description="Basic and acidic residues" evidence="3">
    <location>
        <begin position="746"/>
        <end position="767"/>
    </location>
</feature>
<comment type="subcellular location">
    <subcellularLocation>
        <location evidence="1">Nucleus</location>
    </subcellularLocation>
</comment>
<feature type="region of interest" description="Disordered" evidence="3">
    <location>
        <begin position="746"/>
        <end position="770"/>
    </location>
</feature>
<dbReference type="Pfam" id="PF23726">
    <property type="entry name" value="Beta-prop_RSE1_2nd"/>
    <property type="match status" value="1"/>
</dbReference>
<dbReference type="InterPro" id="IPR004871">
    <property type="entry name" value="RSE1/DDB1/CPSF1_C"/>
</dbReference>
<feature type="region of interest" description="Disordered" evidence="3">
    <location>
        <begin position="101"/>
        <end position="120"/>
    </location>
</feature>
<dbReference type="FunCoup" id="A0A316YDB1">
    <property type="interactions" value="630"/>
</dbReference>
<dbReference type="Proteomes" id="UP000245768">
    <property type="component" value="Unassembled WGS sequence"/>
</dbReference>
<dbReference type="InterPro" id="IPR018846">
    <property type="entry name" value="Beta-prop_RSE1/DDB1/CPSF1_1st"/>
</dbReference>
<feature type="region of interest" description="Disordered" evidence="3">
    <location>
        <begin position="461"/>
        <end position="483"/>
    </location>
</feature>
<sequence length="1436" mass="155199">MVLSAYHAQVMSPSGAAFAVALHLMPYNTSSTRASTSSNRIVPDSYAHRGQLVAHVVTARDDVLSVYEVRRRLDAEDVQIYLLRTHRLFGVVTGLGKCAIGSPSSSSSDPSSSSSSERDRDTLVVSFRDAKMALMQWSEADADLITVSIHTYERAPQMADGLPPNFLPILALDPDSRCAALLLPEDSLALLPFYNDTAAELDEMLELAERQANGTLSLDNALPYAPSFLLSLQEADEDVKNVKDVVFLPNFQRPTVAILFEREATWTGRLSEHLDTCSLHLVTLDLASAPSSTTSSHSVISTRDSLPFDCLYIHACPASIGGGVFVVTTSAIFHVDQGGRVVGLAVNGWHEQTSKLNLPRWRSSAGKVEQANGTGGEQLNLANSHLLFPDPDKSTSALLFLEDGDVYSVHCELDGRTLSGLGLEKRAETVQPALATMLPESDLLFAGSMLGRSELLRVRQKRVTAGPGQASEAQQGSNGKIEEDADMDLDDDLYGDSAMPASSNGGSGGEFSRSRLDWEIEAVASLPAMGPLHSFTPMVSAEESIDGDSGVPQTAACVGGGREGGVALLEPKVVPRKRRRLPLTASCGLWHLDSDAAQGQMTILVSYDKRSEICSVKLDDCTVASSVHLDGRTLAACSLGTKAEGLRVLRATSQGLQLVDDDGQVICDSAPKKGKGKRQQAEDGLEVYQATLQAPFAALLRSDGSLKLFRCDNTSLEEVELGENLSQGRFMSANIFEDRYGILQKRPESGKKSANGHEARAKPSRAMDEDEEIDYGDEEIEEALAKPVANGLVEENKLSLWLALVSSRGSVQLHDLASVSQCAWRSNSLYPSPSRLDLVEGTVEEGGTAMDIGQVFVSHIGDLLHIVVVYDNGLMSVYEANAGHGNEDLNLSFVKVFAWHLDPAGLSVLRPPNGEVASGIRPSLRAFVHQDRRACVFVGGLNPGWLMRTPLGPLNFFECAVSPIDACDVTAYEQAVPTTFVYSQYGMVGLAQLPDLDYTLPIAHRRLQTGRTYTNAAPHPFTKTLVAASVLEQDFVLFDPESGAAIEDPSMDPSPAKAPRSTLELFASGSDEPIDGYEFEQCEVVCSVELVTLRSMTTVSGLRDFIAVGTMISHGEDRPAKGATYVFDIVEVVTSAEDPAARYRLKLLAKDDAKGPITAVTDMNGYLVVVMGLKLFVRSLENDEWLVTVAFLDTPFHCTSLRRLKNFCLLTDVQRNVWLVAFQEEPFRLVVVAKDQDELYATTGNFLLRGSASGSDSDEARTSAFAIVTTTLEGVLRLLDYAPSVPSTHGGQKLLLCTEYGLASEATCSFVVPGDTADDGLSTTSEIVLGMRNGAVEMVVPVEEAVSRRLTVLQGQMVRNVQHTAGLNPRAFRTVRNDFVSRPLTKGILDGTLLEAFTKLPRARMEELASTVPDLKGGADQILRDIASLRGHWGML</sequence>
<dbReference type="GO" id="GO:0005634">
    <property type="term" value="C:nucleus"/>
    <property type="evidence" value="ECO:0007669"/>
    <property type="project" value="UniProtKB-SubCell"/>
</dbReference>
<feature type="compositionally biased region" description="Low complexity" evidence="3">
    <location>
        <begin position="102"/>
        <end position="115"/>
    </location>
</feature>
<evidence type="ECO:0000313" key="8">
    <source>
        <dbReference type="Proteomes" id="UP000245768"/>
    </source>
</evidence>
<evidence type="ECO:0000256" key="1">
    <source>
        <dbReference type="ARBA" id="ARBA00004123"/>
    </source>
</evidence>
<protein>
    <recommendedName>
        <fullName evidence="9">Cleavage/polyadenylation specificity factor A subunit C-terminal domain-containing protein</fullName>
    </recommendedName>
</protein>
<dbReference type="GO" id="GO:0003676">
    <property type="term" value="F:nucleic acid binding"/>
    <property type="evidence" value="ECO:0007669"/>
    <property type="project" value="InterPro"/>
</dbReference>
<evidence type="ECO:0000259" key="5">
    <source>
        <dbReference type="Pfam" id="PF10433"/>
    </source>
</evidence>
<dbReference type="Pfam" id="PF10433">
    <property type="entry name" value="Beta-prop_RSE1_1st"/>
    <property type="match status" value="1"/>
</dbReference>
<feature type="domain" description="RSE1/DDB1/CPSF1 C-terminal" evidence="4">
    <location>
        <begin position="1061"/>
        <end position="1398"/>
    </location>
</feature>
<organism evidence="7 8">
    <name type="scientific">Acaromyces ingoldii</name>
    <dbReference type="NCBI Taxonomy" id="215250"/>
    <lineage>
        <taxon>Eukaryota</taxon>
        <taxon>Fungi</taxon>
        <taxon>Dikarya</taxon>
        <taxon>Basidiomycota</taxon>
        <taxon>Ustilaginomycotina</taxon>
        <taxon>Exobasidiomycetes</taxon>
        <taxon>Exobasidiales</taxon>
        <taxon>Cryptobasidiaceae</taxon>
        <taxon>Acaromyces</taxon>
    </lineage>
</organism>
<dbReference type="InParanoid" id="A0A316YDB1"/>
<accession>A0A316YDB1</accession>
<gene>
    <name evidence="7" type="ORF">FA10DRAFT_304258</name>
</gene>
<dbReference type="EMBL" id="KZ819640">
    <property type="protein sequence ID" value="PWN87496.1"/>
    <property type="molecule type" value="Genomic_DNA"/>
</dbReference>
<evidence type="ECO:0008006" key="9">
    <source>
        <dbReference type="Google" id="ProtNLM"/>
    </source>
</evidence>
<evidence type="ECO:0000256" key="2">
    <source>
        <dbReference type="ARBA" id="ARBA00023242"/>
    </source>
</evidence>
<dbReference type="PANTHER" id="PTHR10644">
    <property type="entry name" value="DNA REPAIR/RNA PROCESSING CPSF FAMILY"/>
    <property type="match status" value="1"/>
</dbReference>
<evidence type="ECO:0000259" key="4">
    <source>
        <dbReference type="Pfam" id="PF03178"/>
    </source>
</evidence>
<dbReference type="InterPro" id="IPR015943">
    <property type="entry name" value="WD40/YVTN_repeat-like_dom_sf"/>
</dbReference>
<dbReference type="Pfam" id="PF03178">
    <property type="entry name" value="CPSF_A"/>
    <property type="match status" value="1"/>
</dbReference>
<keyword evidence="2" id="KW-0539">Nucleus</keyword>
<name>A0A316YDB1_9BASI</name>
<dbReference type="RefSeq" id="XP_025374694.1">
    <property type="nucleotide sequence ID" value="XM_025525333.1"/>
</dbReference>
<evidence type="ECO:0000259" key="6">
    <source>
        <dbReference type="Pfam" id="PF23726"/>
    </source>
</evidence>
<dbReference type="Gene3D" id="1.10.150.910">
    <property type="match status" value="1"/>
</dbReference>
<reference evidence="7 8" key="1">
    <citation type="journal article" date="2018" name="Mol. Biol. Evol.">
        <title>Broad Genomic Sampling Reveals a Smut Pathogenic Ancestry of the Fungal Clade Ustilaginomycotina.</title>
        <authorList>
            <person name="Kijpornyongpan T."/>
            <person name="Mondo S.J."/>
            <person name="Barry K."/>
            <person name="Sandor L."/>
            <person name="Lee J."/>
            <person name="Lipzen A."/>
            <person name="Pangilinan J."/>
            <person name="LaButti K."/>
            <person name="Hainaut M."/>
            <person name="Henrissat B."/>
            <person name="Grigoriev I.V."/>
            <person name="Spatafora J.W."/>
            <person name="Aime M.C."/>
        </authorList>
    </citation>
    <scope>NUCLEOTIDE SEQUENCE [LARGE SCALE GENOMIC DNA]</scope>
    <source>
        <strain evidence="7 8">MCA 4198</strain>
    </source>
</reference>
<feature type="domain" description="RSE1/DDB1/CPSF1 second beta-propeller" evidence="6">
    <location>
        <begin position="575"/>
        <end position="988"/>
    </location>
</feature>
<dbReference type="Gene3D" id="2.130.10.10">
    <property type="entry name" value="YVTN repeat-like/Quinoprotein amine dehydrogenase"/>
    <property type="match status" value="2"/>
</dbReference>
<evidence type="ECO:0000256" key="3">
    <source>
        <dbReference type="SAM" id="MobiDB-lite"/>
    </source>
</evidence>
<feature type="domain" description="RSE1/DDB1/CPSF1 first beta-propeller" evidence="5">
    <location>
        <begin position="55"/>
        <end position="462"/>
    </location>
</feature>
<dbReference type="OrthoDB" id="6109at2759"/>
<dbReference type="InterPro" id="IPR058543">
    <property type="entry name" value="Beta-prop_RSE1/DDB1/CPSF1_2nd"/>
</dbReference>
<dbReference type="STRING" id="215250.A0A316YDB1"/>
<proteinExistence type="predicted"/>
<keyword evidence="8" id="KW-1185">Reference proteome</keyword>
<dbReference type="InterPro" id="IPR050358">
    <property type="entry name" value="RSE1/DDB1/CFT1"/>
</dbReference>